<sequence>MLKGKEKVNSNKQFRWLPPMHSMMLRLLGQEAAKGNKPSSTFKAGSFALVAKEITAQFGVECHPSYVENRMRTLRTTWSTIQTIRKKNGFGWDDNLKMITCNAKTYQEEHAEYLNKKIEIYDKLTIVVGKDTTTSGFSKSYVDIKNESDNGDSAEFVADNVEEGVVEKGKNAVKSSTTGLGISKSRKRRRTPSNADDSVLTDLSNQLKEIVVVLKEINRGSVDYTAFYNEVMAMMADGYSEDMLATAFDHLRENEKATRRFLAKNARLRKLWLNGFLYSQL</sequence>
<protein>
    <recommendedName>
        <fullName evidence="2">Myb/SANT-like domain-containing protein</fullName>
    </recommendedName>
</protein>
<name>A0AAN7J321_QUERU</name>
<dbReference type="PANTHER" id="PTHR46929">
    <property type="entry name" value="EXPRESSED PROTEIN"/>
    <property type="match status" value="1"/>
</dbReference>
<feature type="domain" description="Myb/SANT-like" evidence="2">
    <location>
        <begin position="15"/>
        <end position="105"/>
    </location>
</feature>
<dbReference type="PANTHER" id="PTHR46929:SF23">
    <property type="entry name" value="L10-INTERACTING MYB DOMAIN-CONTAINING PROTEIN-LIKE"/>
    <property type="match status" value="1"/>
</dbReference>
<dbReference type="AlphaFoldDB" id="A0AAN7J321"/>
<evidence type="ECO:0000313" key="4">
    <source>
        <dbReference type="Proteomes" id="UP001324115"/>
    </source>
</evidence>
<feature type="region of interest" description="Disordered" evidence="1">
    <location>
        <begin position="175"/>
        <end position="197"/>
    </location>
</feature>
<proteinExistence type="predicted"/>
<keyword evidence="4" id="KW-1185">Reference proteome</keyword>
<dbReference type="Proteomes" id="UP001324115">
    <property type="component" value="Unassembled WGS sequence"/>
</dbReference>
<organism evidence="3 4">
    <name type="scientific">Quercus rubra</name>
    <name type="common">Northern red oak</name>
    <name type="synonym">Quercus borealis</name>
    <dbReference type="NCBI Taxonomy" id="3512"/>
    <lineage>
        <taxon>Eukaryota</taxon>
        <taxon>Viridiplantae</taxon>
        <taxon>Streptophyta</taxon>
        <taxon>Embryophyta</taxon>
        <taxon>Tracheophyta</taxon>
        <taxon>Spermatophyta</taxon>
        <taxon>Magnoliopsida</taxon>
        <taxon>eudicotyledons</taxon>
        <taxon>Gunneridae</taxon>
        <taxon>Pentapetalae</taxon>
        <taxon>rosids</taxon>
        <taxon>fabids</taxon>
        <taxon>Fagales</taxon>
        <taxon>Fagaceae</taxon>
        <taxon>Quercus</taxon>
    </lineage>
</organism>
<dbReference type="Pfam" id="PF12776">
    <property type="entry name" value="Myb_DNA-bind_3"/>
    <property type="match status" value="1"/>
</dbReference>
<accession>A0AAN7J321</accession>
<evidence type="ECO:0000256" key="1">
    <source>
        <dbReference type="SAM" id="MobiDB-lite"/>
    </source>
</evidence>
<gene>
    <name evidence="3" type="ORF">RGQ29_012028</name>
</gene>
<dbReference type="EMBL" id="JAXUIC010000002">
    <property type="protein sequence ID" value="KAK4603323.1"/>
    <property type="molecule type" value="Genomic_DNA"/>
</dbReference>
<comment type="caution">
    <text evidence="3">The sequence shown here is derived from an EMBL/GenBank/DDBJ whole genome shotgun (WGS) entry which is preliminary data.</text>
</comment>
<evidence type="ECO:0000313" key="3">
    <source>
        <dbReference type="EMBL" id="KAK4603323.1"/>
    </source>
</evidence>
<reference evidence="3 4" key="1">
    <citation type="journal article" date="2023" name="G3 (Bethesda)">
        <title>A haplotype-resolved chromosome-scale genome for Quercus rubra L. provides insights into the genetics of adaptive traits for red oak species.</title>
        <authorList>
            <person name="Kapoor B."/>
            <person name="Jenkins J."/>
            <person name="Schmutz J."/>
            <person name="Zhebentyayeva T."/>
            <person name="Kuelheim C."/>
            <person name="Coggeshall M."/>
            <person name="Heim C."/>
            <person name="Lasky J.R."/>
            <person name="Leites L."/>
            <person name="Islam-Faridi N."/>
            <person name="Romero-Severson J."/>
            <person name="DeLeo V.L."/>
            <person name="Lucas S.M."/>
            <person name="Lazic D."/>
            <person name="Gailing O."/>
            <person name="Carlson J."/>
            <person name="Staton M."/>
        </authorList>
    </citation>
    <scope>NUCLEOTIDE SEQUENCE [LARGE SCALE GENOMIC DNA]</scope>
    <source>
        <strain evidence="3">Pseudo-F2</strain>
    </source>
</reference>
<evidence type="ECO:0000259" key="2">
    <source>
        <dbReference type="Pfam" id="PF12776"/>
    </source>
</evidence>
<dbReference type="InterPro" id="IPR024752">
    <property type="entry name" value="Myb/SANT-like_dom"/>
</dbReference>